<dbReference type="AlphaFoldDB" id="A0A0D0AKH5"/>
<reference evidence="1 2" key="1">
    <citation type="submission" date="2014-04" db="EMBL/GenBank/DDBJ databases">
        <authorList>
            <consortium name="DOE Joint Genome Institute"/>
            <person name="Kuo A."/>
            <person name="Ruytinx J."/>
            <person name="Rineau F."/>
            <person name="Colpaert J."/>
            <person name="Kohler A."/>
            <person name="Nagy L.G."/>
            <person name="Floudas D."/>
            <person name="Copeland A."/>
            <person name="Barry K.W."/>
            <person name="Cichocki N."/>
            <person name="Veneault-Fourrey C."/>
            <person name="LaButti K."/>
            <person name="Lindquist E.A."/>
            <person name="Lipzen A."/>
            <person name="Lundell T."/>
            <person name="Morin E."/>
            <person name="Murat C."/>
            <person name="Sun H."/>
            <person name="Tunlid A."/>
            <person name="Henrissat B."/>
            <person name="Grigoriev I.V."/>
            <person name="Hibbett D.S."/>
            <person name="Martin F."/>
            <person name="Nordberg H.P."/>
            <person name="Cantor M.N."/>
            <person name="Hua S.X."/>
        </authorList>
    </citation>
    <scope>NUCLEOTIDE SEQUENCE [LARGE SCALE GENOMIC DNA]</scope>
    <source>
        <strain evidence="1 2">UH-Slu-Lm8-n1</strain>
    </source>
</reference>
<accession>A0A0D0AKH5</accession>
<sequence length="75" mass="8137">MQCDEPRPTTNIPRSYFLIVLDIAPPSDLYAAAVAASTPSLSPDNYNVKQHVTPPAAQVFAEPRSKLMGYIDCAT</sequence>
<name>A0A0D0AKH5_9AGAM</name>
<dbReference type="Proteomes" id="UP000054485">
    <property type="component" value="Unassembled WGS sequence"/>
</dbReference>
<keyword evidence="2" id="KW-1185">Reference proteome</keyword>
<dbReference type="EMBL" id="KN835383">
    <property type="protein sequence ID" value="KIK38619.1"/>
    <property type="molecule type" value="Genomic_DNA"/>
</dbReference>
<reference evidence="2" key="2">
    <citation type="submission" date="2015-01" db="EMBL/GenBank/DDBJ databases">
        <title>Evolutionary Origins and Diversification of the Mycorrhizal Mutualists.</title>
        <authorList>
            <consortium name="DOE Joint Genome Institute"/>
            <consortium name="Mycorrhizal Genomics Consortium"/>
            <person name="Kohler A."/>
            <person name="Kuo A."/>
            <person name="Nagy L.G."/>
            <person name="Floudas D."/>
            <person name="Copeland A."/>
            <person name="Barry K.W."/>
            <person name="Cichocki N."/>
            <person name="Veneault-Fourrey C."/>
            <person name="LaButti K."/>
            <person name="Lindquist E.A."/>
            <person name="Lipzen A."/>
            <person name="Lundell T."/>
            <person name="Morin E."/>
            <person name="Murat C."/>
            <person name="Riley R."/>
            <person name="Ohm R."/>
            <person name="Sun H."/>
            <person name="Tunlid A."/>
            <person name="Henrissat B."/>
            <person name="Grigoriev I.V."/>
            <person name="Hibbett D.S."/>
            <person name="Martin F."/>
        </authorList>
    </citation>
    <scope>NUCLEOTIDE SEQUENCE [LARGE SCALE GENOMIC DNA]</scope>
    <source>
        <strain evidence="2">UH-Slu-Lm8-n1</strain>
    </source>
</reference>
<organism evidence="1 2">
    <name type="scientific">Suillus luteus UH-Slu-Lm8-n1</name>
    <dbReference type="NCBI Taxonomy" id="930992"/>
    <lineage>
        <taxon>Eukaryota</taxon>
        <taxon>Fungi</taxon>
        <taxon>Dikarya</taxon>
        <taxon>Basidiomycota</taxon>
        <taxon>Agaricomycotina</taxon>
        <taxon>Agaricomycetes</taxon>
        <taxon>Agaricomycetidae</taxon>
        <taxon>Boletales</taxon>
        <taxon>Suillineae</taxon>
        <taxon>Suillaceae</taxon>
        <taxon>Suillus</taxon>
    </lineage>
</organism>
<evidence type="ECO:0000313" key="1">
    <source>
        <dbReference type="EMBL" id="KIK38619.1"/>
    </source>
</evidence>
<proteinExistence type="predicted"/>
<protein>
    <submittedName>
        <fullName evidence="1">Uncharacterized protein</fullName>
    </submittedName>
</protein>
<dbReference type="HOGENOM" id="CLU_2672755_0_0_1"/>
<evidence type="ECO:0000313" key="2">
    <source>
        <dbReference type="Proteomes" id="UP000054485"/>
    </source>
</evidence>
<gene>
    <name evidence="1" type="ORF">CY34DRAFT_809178</name>
</gene>
<dbReference type="InParanoid" id="A0A0D0AKH5"/>